<evidence type="ECO:0000313" key="4">
    <source>
        <dbReference type="Proteomes" id="UP000196365"/>
    </source>
</evidence>
<keyword evidence="1" id="KW-0472">Membrane</keyword>
<gene>
    <name evidence="3" type="ORF">SAMN02745973_00646</name>
</gene>
<protein>
    <submittedName>
        <fullName evidence="3">Peptidase family M23</fullName>
    </submittedName>
</protein>
<dbReference type="SUPFAM" id="SSF51261">
    <property type="entry name" value="Duplicated hybrid motif"/>
    <property type="match status" value="1"/>
</dbReference>
<dbReference type="AlphaFoldDB" id="A0A1T4KPX7"/>
<dbReference type="Pfam" id="PF01551">
    <property type="entry name" value="Peptidase_M23"/>
    <property type="match status" value="1"/>
</dbReference>
<dbReference type="OrthoDB" id="9810477at2"/>
<accession>A0A1T4KPX7</accession>
<dbReference type="PANTHER" id="PTHR21666:SF268">
    <property type="entry name" value="PEPTIDASE M23 DOMAIN-CONTAINING PROTEIN"/>
    <property type="match status" value="1"/>
</dbReference>
<dbReference type="EMBL" id="FUWV01000002">
    <property type="protein sequence ID" value="SJZ44397.1"/>
    <property type="molecule type" value="Genomic_DNA"/>
</dbReference>
<dbReference type="InterPro" id="IPR011055">
    <property type="entry name" value="Dup_hybrid_motif"/>
</dbReference>
<sequence length="277" mass="32515">MGKKRKKRMRILGIKFYILLLLFFIFLVLVFLNKLFLDSPQYAIKDIPSASLEKYFTLEKKHSIYWYYFAAIDELEKNDQKVNNDKNYNKFISYYWSNEGDIEKGLSDFGGRRYKKNILKKIKQFEQIDQVYRDKVFPISKKDCYEYDDTWGAKRSYGGERSHEGTDIIADKGTPVLSVAKGKITNIGWNELGGWRVGIKGEDGIYYYYAHLDRYKEHIKKGKKVDKGETLGYVGNTGYGSKGTSGKFIDHLHFGMYENEIPINPYPFLKAWEENYN</sequence>
<dbReference type="Gene3D" id="2.70.70.10">
    <property type="entry name" value="Glucose Permease (Domain IIA)"/>
    <property type="match status" value="1"/>
</dbReference>
<organism evidence="3 4">
    <name type="scientific">Garciella nitratireducens DSM 15102</name>
    <dbReference type="NCBI Taxonomy" id="1121911"/>
    <lineage>
        <taxon>Bacteria</taxon>
        <taxon>Bacillati</taxon>
        <taxon>Bacillota</taxon>
        <taxon>Clostridia</taxon>
        <taxon>Eubacteriales</taxon>
        <taxon>Eubacteriaceae</taxon>
        <taxon>Garciella</taxon>
    </lineage>
</organism>
<dbReference type="InterPro" id="IPR016047">
    <property type="entry name" value="M23ase_b-sheet_dom"/>
</dbReference>
<dbReference type="InterPro" id="IPR050570">
    <property type="entry name" value="Cell_wall_metabolism_enzyme"/>
</dbReference>
<evidence type="ECO:0000256" key="1">
    <source>
        <dbReference type="SAM" id="Phobius"/>
    </source>
</evidence>
<keyword evidence="4" id="KW-1185">Reference proteome</keyword>
<keyword evidence="1" id="KW-0812">Transmembrane</keyword>
<proteinExistence type="predicted"/>
<dbReference type="PANTHER" id="PTHR21666">
    <property type="entry name" value="PEPTIDASE-RELATED"/>
    <property type="match status" value="1"/>
</dbReference>
<keyword evidence="1" id="KW-1133">Transmembrane helix</keyword>
<name>A0A1T4KPX7_9FIRM</name>
<evidence type="ECO:0000313" key="3">
    <source>
        <dbReference type="EMBL" id="SJZ44397.1"/>
    </source>
</evidence>
<feature type="transmembrane region" description="Helical" evidence="1">
    <location>
        <begin position="12"/>
        <end position="32"/>
    </location>
</feature>
<reference evidence="3 4" key="1">
    <citation type="submission" date="2017-02" db="EMBL/GenBank/DDBJ databases">
        <authorList>
            <person name="Peterson S.W."/>
        </authorList>
    </citation>
    <scope>NUCLEOTIDE SEQUENCE [LARGE SCALE GENOMIC DNA]</scope>
    <source>
        <strain evidence="3 4">DSM 15102</strain>
    </source>
</reference>
<dbReference type="RefSeq" id="WP_159454656.1">
    <property type="nucleotide sequence ID" value="NZ_FUWV01000002.1"/>
</dbReference>
<dbReference type="CDD" id="cd12797">
    <property type="entry name" value="M23_peptidase"/>
    <property type="match status" value="1"/>
</dbReference>
<evidence type="ECO:0000259" key="2">
    <source>
        <dbReference type="Pfam" id="PF01551"/>
    </source>
</evidence>
<feature type="domain" description="M23ase beta-sheet core" evidence="2">
    <location>
        <begin position="162"/>
        <end position="265"/>
    </location>
</feature>
<dbReference type="Proteomes" id="UP000196365">
    <property type="component" value="Unassembled WGS sequence"/>
</dbReference>
<dbReference type="GO" id="GO:0004222">
    <property type="term" value="F:metalloendopeptidase activity"/>
    <property type="evidence" value="ECO:0007669"/>
    <property type="project" value="TreeGrafter"/>
</dbReference>